<dbReference type="Proteomes" id="UP000299102">
    <property type="component" value="Unassembled WGS sequence"/>
</dbReference>
<feature type="compositionally biased region" description="Basic residues" evidence="1">
    <location>
        <begin position="29"/>
        <end position="50"/>
    </location>
</feature>
<reference evidence="2 3" key="1">
    <citation type="journal article" date="2019" name="Commun. Biol.">
        <title>The bagworm genome reveals a unique fibroin gene that provides high tensile strength.</title>
        <authorList>
            <person name="Kono N."/>
            <person name="Nakamura H."/>
            <person name="Ohtoshi R."/>
            <person name="Tomita M."/>
            <person name="Numata K."/>
            <person name="Arakawa K."/>
        </authorList>
    </citation>
    <scope>NUCLEOTIDE SEQUENCE [LARGE SCALE GENOMIC DNA]</scope>
</reference>
<accession>A0A4C1ZUS8</accession>
<evidence type="ECO:0000313" key="3">
    <source>
        <dbReference type="Proteomes" id="UP000299102"/>
    </source>
</evidence>
<feature type="region of interest" description="Disordered" evidence="1">
    <location>
        <begin position="146"/>
        <end position="168"/>
    </location>
</feature>
<dbReference type="AlphaFoldDB" id="A0A4C1ZUS8"/>
<keyword evidence="3" id="KW-1185">Reference proteome</keyword>
<comment type="caution">
    <text evidence="2">The sequence shown here is derived from an EMBL/GenBank/DDBJ whole genome shotgun (WGS) entry which is preliminary data.</text>
</comment>
<evidence type="ECO:0000313" key="2">
    <source>
        <dbReference type="EMBL" id="GBP91448.1"/>
    </source>
</evidence>
<feature type="compositionally biased region" description="Basic residues" evidence="1">
    <location>
        <begin position="146"/>
        <end position="161"/>
    </location>
</feature>
<sequence>MSPSMVYAQAHTNARAHKHTHTQRETRTRVRVHTRTHKGKNTHTPTSKRTRSRALIYTHTHFTQRPLSWDIVITSVTTLVGSFPTCIAPAWKAHGARPSNRYKKNYGRMCINIEASRGVKAATRPHRSAVQYKARHFAAMKFARKRSQWRKKGTRRRRGKGRERNTCAPSISFGANSERQSFVRCTLS</sequence>
<protein>
    <submittedName>
        <fullName evidence="2">Uncharacterized protein</fullName>
    </submittedName>
</protein>
<proteinExistence type="predicted"/>
<gene>
    <name evidence="2" type="ORF">EVAR_68539_1</name>
</gene>
<evidence type="ECO:0000256" key="1">
    <source>
        <dbReference type="SAM" id="MobiDB-lite"/>
    </source>
</evidence>
<dbReference type="EMBL" id="BGZK01002171">
    <property type="protein sequence ID" value="GBP91448.1"/>
    <property type="molecule type" value="Genomic_DNA"/>
</dbReference>
<feature type="region of interest" description="Disordered" evidence="1">
    <location>
        <begin position="1"/>
        <end position="50"/>
    </location>
</feature>
<name>A0A4C1ZUS8_EUMVA</name>
<organism evidence="2 3">
    <name type="scientific">Eumeta variegata</name>
    <name type="common">Bagworm moth</name>
    <name type="synonym">Eumeta japonica</name>
    <dbReference type="NCBI Taxonomy" id="151549"/>
    <lineage>
        <taxon>Eukaryota</taxon>
        <taxon>Metazoa</taxon>
        <taxon>Ecdysozoa</taxon>
        <taxon>Arthropoda</taxon>
        <taxon>Hexapoda</taxon>
        <taxon>Insecta</taxon>
        <taxon>Pterygota</taxon>
        <taxon>Neoptera</taxon>
        <taxon>Endopterygota</taxon>
        <taxon>Lepidoptera</taxon>
        <taxon>Glossata</taxon>
        <taxon>Ditrysia</taxon>
        <taxon>Tineoidea</taxon>
        <taxon>Psychidae</taxon>
        <taxon>Oiketicinae</taxon>
        <taxon>Eumeta</taxon>
    </lineage>
</organism>